<feature type="transmembrane region" description="Helical" evidence="1">
    <location>
        <begin position="49"/>
        <end position="67"/>
    </location>
</feature>
<feature type="transmembrane region" description="Helical" evidence="1">
    <location>
        <begin position="6"/>
        <end position="28"/>
    </location>
</feature>
<reference evidence="2 3" key="1">
    <citation type="submission" date="2014-02" db="EMBL/GenBank/DDBJ databases">
        <authorList>
            <person name="Sears C."/>
            <person name="Carroll K."/>
            <person name="Sack B.R."/>
            <person name="Qadri F."/>
            <person name="Myers L.L."/>
            <person name="Chung G.-T."/>
            <person name="Escheverria P."/>
            <person name="Fraser C.M."/>
            <person name="Sadzewicz L."/>
            <person name="Shefchek K.A."/>
            <person name="Tallon L."/>
            <person name="Das S.P."/>
            <person name="Daugherty S."/>
            <person name="Mongodin E.F."/>
        </authorList>
    </citation>
    <scope>NUCLEOTIDE SEQUENCE [LARGE SCALE GENOMIC DNA]</scope>
    <source>
        <strain evidence="3">3988T(B)14</strain>
    </source>
</reference>
<dbReference type="RefSeq" id="WP_022347988.1">
    <property type="nucleotide sequence ID" value="NZ_JGCY01000233.1"/>
</dbReference>
<accession>A0A015UP54</accession>
<dbReference type="InterPro" id="IPR029087">
    <property type="entry name" value="Imm17"/>
</dbReference>
<dbReference type="Proteomes" id="UP000020529">
    <property type="component" value="Unassembled WGS sequence"/>
</dbReference>
<keyword evidence="1" id="KW-0472">Membrane</keyword>
<comment type="caution">
    <text evidence="2">The sequence shown here is derived from an EMBL/GenBank/DDBJ whole genome shotgun (WGS) entry which is preliminary data.</text>
</comment>
<keyword evidence="1" id="KW-0812">Transmembrane</keyword>
<evidence type="ECO:0000313" key="3">
    <source>
        <dbReference type="Proteomes" id="UP000020529"/>
    </source>
</evidence>
<dbReference type="EMBL" id="JGCY01000233">
    <property type="protein sequence ID" value="EXY75618.1"/>
    <property type="molecule type" value="Genomic_DNA"/>
</dbReference>
<dbReference type="Pfam" id="PF15562">
    <property type="entry name" value="Imm17"/>
    <property type="match status" value="1"/>
</dbReference>
<proteinExistence type="predicted"/>
<evidence type="ECO:0000256" key="1">
    <source>
        <dbReference type="SAM" id="Phobius"/>
    </source>
</evidence>
<protein>
    <submittedName>
        <fullName evidence="2">Putative membrane protein</fullName>
    </submittedName>
</protein>
<name>A0A015UP54_BACFG</name>
<gene>
    <name evidence="2" type="ORF">M124_0568</name>
</gene>
<dbReference type="AlphaFoldDB" id="A0A015UP54"/>
<evidence type="ECO:0000313" key="2">
    <source>
        <dbReference type="EMBL" id="EXY75618.1"/>
    </source>
</evidence>
<dbReference type="PATRIC" id="fig|1339315.3.peg.1375"/>
<organism evidence="2 3">
    <name type="scientific">Bacteroides fragilis str. 3988T(B)14</name>
    <dbReference type="NCBI Taxonomy" id="1339315"/>
    <lineage>
        <taxon>Bacteria</taxon>
        <taxon>Pseudomonadati</taxon>
        <taxon>Bacteroidota</taxon>
        <taxon>Bacteroidia</taxon>
        <taxon>Bacteroidales</taxon>
        <taxon>Bacteroidaceae</taxon>
        <taxon>Bacteroides</taxon>
    </lineage>
</organism>
<sequence>MAPHFFVQGIFATAGLIALLASILNWNWFFTAQNAQLIVRNVGRGRARLFYGLLGVIMIGMAVFFFLNTQPVSE</sequence>
<keyword evidence="1" id="KW-1133">Transmembrane helix</keyword>